<sequence length="107" mass="12462">MRHCYLHIFPIYLWMTICGWPPRKTVHLLKRSVMKLIFRCFHNCFIVCETSMKTSGSRKRPNLVSRKVFPAKYRNGVSDNLAVCDGEIDCRPSGGFSINAWFELVMC</sequence>
<feature type="signal peptide" evidence="1">
    <location>
        <begin position="1"/>
        <end position="19"/>
    </location>
</feature>
<evidence type="ECO:0000313" key="2">
    <source>
        <dbReference type="EMBL" id="GIY74736.1"/>
    </source>
</evidence>
<feature type="chain" id="PRO_5043607489" description="Secreted protein" evidence="1">
    <location>
        <begin position="20"/>
        <end position="107"/>
    </location>
</feature>
<comment type="caution">
    <text evidence="2">The sequence shown here is derived from an EMBL/GenBank/DDBJ whole genome shotgun (WGS) entry which is preliminary data.</text>
</comment>
<name>A0AAV4VWB9_9ARAC</name>
<evidence type="ECO:0000256" key="1">
    <source>
        <dbReference type="SAM" id="SignalP"/>
    </source>
</evidence>
<gene>
    <name evidence="2" type="ORF">CDAR_495891</name>
</gene>
<accession>A0AAV4VWB9</accession>
<dbReference type="EMBL" id="BPLQ01013777">
    <property type="protein sequence ID" value="GIY74736.1"/>
    <property type="molecule type" value="Genomic_DNA"/>
</dbReference>
<proteinExistence type="predicted"/>
<keyword evidence="1" id="KW-0732">Signal</keyword>
<evidence type="ECO:0008006" key="4">
    <source>
        <dbReference type="Google" id="ProtNLM"/>
    </source>
</evidence>
<evidence type="ECO:0000313" key="3">
    <source>
        <dbReference type="Proteomes" id="UP001054837"/>
    </source>
</evidence>
<protein>
    <recommendedName>
        <fullName evidence="4">Secreted protein</fullName>
    </recommendedName>
</protein>
<organism evidence="2 3">
    <name type="scientific">Caerostris darwini</name>
    <dbReference type="NCBI Taxonomy" id="1538125"/>
    <lineage>
        <taxon>Eukaryota</taxon>
        <taxon>Metazoa</taxon>
        <taxon>Ecdysozoa</taxon>
        <taxon>Arthropoda</taxon>
        <taxon>Chelicerata</taxon>
        <taxon>Arachnida</taxon>
        <taxon>Araneae</taxon>
        <taxon>Araneomorphae</taxon>
        <taxon>Entelegynae</taxon>
        <taxon>Araneoidea</taxon>
        <taxon>Araneidae</taxon>
        <taxon>Caerostris</taxon>
    </lineage>
</organism>
<reference evidence="2 3" key="1">
    <citation type="submission" date="2021-06" db="EMBL/GenBank/DDBJ databases">
        <title>Caerostris darwini draft genome.</title>
        <authorList>
            <person name="Kono N."/>
            <person name="Arakawa K."/>
        </authorList>
    </citation>
    <scope>NUCLEOTIDE SEQUENCE [LARGE SCALE GENOMIC DNA]</scope>
</reference>
<dbReference type="AlphaFoldDB" id="A0AAV4VWB9"/>
<keyword evidence="3" id="KW-1185">Reference proteome</keyword>
<dbReference type="Proteomes" id="UP001054837">
    <property type="component" value="Unassembled WGS sequence"/>
</dbReference>